<comment type="caution">
    <text evidence="4">The sequence shown here is derived from an EMBL/GenBank/DDBJ whole genome shotgun (WGS) entry which is preliminary data.</text>
</comment>
<dbReference type="PANTHER" id="PTHR44154">
    <property type="entry name" value="QUINONE OXIDOREDUCTASE"/>
    <property type="match status" value="1"/>
</dbReference>
<reference evidence="4 5" key="1">
    <citation type="journal article" date="2011" name="J. Bacteriol.">
        <title>Genome sequence of 'Pedosphaera parvula' Ellin514, an aerobic Verrucomicrobial isolate from pasture soil.</title>
        <authorList>
            <person name="Kant R."/>
            <person name="van Passel M.W."/>
            <person name="Sangwan P."/>
            <person name="Palva A."/>
            <person name="Lucas S."/>
            <person name="Copeland A."/>
            <person name="Lapidus A."/>
            <person name="Glavina Del Rio T."/>
            <person name="Dalin E."/>
            <person name="Tice H."/>
            <person name="Bruce D."/>
            <person name="Goodwin L."/>
            <person name="Pitluck S."/>
            <person name="Chertkov O."/>
            <person name="Larimer F.W."/>
            <person name="Land M.L."/>
            <person name="Hauser L."/>
            <person name="Brettin T.S."/>
            <person name="Detter J.C."/>
            <person name="Han S."/>
            <person name="de Vos W.M."/>
            <person name="Janssen P.H."/>
            <person name="Smidt H."/>
        </authorList>
    </citation>
    <scope>NUCLEOTIDE SEQUENCE [LARGE SCALE GENOMIC DNA]</scope>
    <source>
        <strain evidence="4 5">Ellin514</strain>
    </source>
</reference>
<evidence type="ECO:0000256" key="2">
    <source>
        <dbReference type="SAM" id="MobiDB-lite"/>
    </source>
</evidence>
<dbReference type="InterPro" id="IPR013149">
    <property type="entry name" value="ADH-like_C"/>
</dbReference>
<dbReference type="Gene3D" id="3.90.180.10">
    <property type="entry name" value="Medium-chain alcohol dehydrogenases, catalytic domain"/>
    <property type="match status" value="1"/>
</dbReference>
<dbReference type="GO" id="GO:0016491">
    <property type="term" value="F:oxidoreductase activity"/>
    <property type="evidence" value="ECO:0007669"/>
    <property type="project" value="InterPro"/>
</dbReference>
<evidence type="ECO:0000313" key="5">
    <source>
        <dbReference type="Proteomes" id="UP000003688"/>
    </source>
</evidence>
<dbReference type="InterPro" id="IPR020843">
    <property type="entry name" value="ER"/>
</dbReference>
<dbReference type="PANTHER" id="PTHR44154:SF1">
    <property type="entry name" value="QUINONE OXIDOREDUCTASE"/>
    <property type="match status" value="1"/>
</dbReference>
<dbReference type="InterPro" id="IPR036291">
    <property type="entry name" value="NAD(P)-bd_dom_sf"/>
</dbReference>
<dbReference type="STRING" id="320771.Cflav_PD5236"/>
<name>B9XCD3_PEDPL</name>
<accession>B9XCD3</accession>
<dbReference type="InterPro" id="IPR013154">
    <property type="entry name" value="ADH-like_N"/>
</dbReference>
<feature type="region of interest" description="Disordered" evidence="2">
    <location>
        <begin position="1"/>
        <end position="29"/>
    </location>
</feature>
<evidence type="ECO:0000313" key="4">
    <source>
        <dbReference type="EMBL" id="EEF62601.1"/>
    </source>
</evidence>
<dbReference type="AlphaFoldDB" id="B9XCD3"/>
<evidence type="ECO:0000256" key="1">
    <source>
        <dbReference type="ARBA" id="ARBA00022857"/>
    </source>
</evidence>
<dbReference type="Pfam" id="PF00107">
    <property type="entry name" value="ADH_zinc_N"/>
    <property type="match status" value="1"/>
</dbReference>
<keyword evidence="1" id="KW-0521">NADP</keyword>
<dbReference type="EMBL" id="ABOX02000004">
    <property type="protein sequence ID" value="EEF62601.1"/>
    <property type="molecule type" value="Genomic_DNA"/>
</dbReference>
<dbReference type="Pfam" id="PF08240">
    <property type="entry name" value="ADH_N"/>
    <property type="match status" value="1"/>
</dbReference>
<dbReference type="OrthoDB" id="9792162at2"/>
<feature type="compositionally biased region" description="Basic residues" evidence="2">
    <location>
        <begin position="16"/>
        <end position="26"/>
    </location>
</feature>
<dbReference type="Gene3D" id="3.40.50.720">
    <property type="entry name" value="NAD(P)-binding Rossmann-like Domain"/>
    <property type="match status" value="1"/>
</dbReference>
<dbReference type="SUPFAM" id="SSF51735">
    <property type="entry name" value="NAD(P)-binding Rossmann-fold domains"/>
    <property type="match status" value="1"/>
</dbReference>
<dbReference type="InterPro" id="IPR051603">
    <property type="entry name" value="Zinc-ADH_QOR/CCCR"/>
</dbReference>
<keyword evidence="5" id="KW-1185">Reference proteome</keyword>
<organism evidence="4 5">
    <name type="scientific">Pedosphaera parvula (strain Ellin514)</name>
    <dbReference type="NCBI Taxonomy" id="320771"/>
    <lineage>
        <taxon>Bacteria</taxon>
        <taxon>Pseudomonadati</taxon>
        <taxon>Verrucomicrobiota</taxon>
        <taxon>Pedosphaerae</taxon>
        <taxon>Pedosphaerales</taxon>
        <taxon>Pedosphaeraceae</taxon>
        <taxon>Pedosphaera</taxon>
    </lineage>
</organism>
<sequence>MNKDDISAVGAVRRLSQPKKRARQAAKSRIEEKKTTMKAAAIDKFGPPSVLKLHMLPMPKPGPGEVLIALRAAGIGVWDGDIRGGWWPQGRPKFPLVLGSDGAGIVVTKGVRVRRFREGDRVWAYEFINPKGGFYAEYAAVDAEHVGRLPRRLDFLHAGASAVTGLTALQGIDDHLRVRKGETVLIFGASGAVGTLAVQFAKRRGAKVLGTASGSEATKLVRRLGATGVFDPRSKNAVEQLKALAPGGINAVLALAGGNMLERCIDLVRPGGRVAHPNGVEPEPKQRKNVRVLAYDAAAGRRESERLDRAVEEARLRVPIAAIYPLAQAAKAHQRLEKGHVLGRIVLEIK</sequence>
<dbReference type="SUPFAM" id="SSF50129">
    <property type="entry name" value="GroES-like"/>
    <property type="match status" value="1"/>
</dbReference>
<dbReference type="Proteomes" id="UP000003688">
    <property type="component" value="Unassembled WGS sequence"/>
</dbReference>
<feature type="domain" description="Enoyl reductase (ER)" evidence="3">
    <location>
        <begin position="46"/>
        <end position="347"/>
    </location>
</feature>
<proteinExistence type="predicted"/>
<protein>
    <submittedName>
        <fullName evidence="4">Alcohol dehydrogenase zinc-binding domain protein</fullName>
    </submittedName>
</protein>
<dbReference type="CDD" id="cd05289">
    <property type="entry name" value="MDR_like_2"/>
    <property type="match status" value="1"/>
</dbReference>
<dbReference type="InterPro" id="IPR011032">
    <property type="entry name" value="GroES-like_sf"/>
</dbReference>
<dbReference type="SMART" id="SM00829">
    <property type="entry name" value="PKS_ER"/>
    <property type="match status" value="1"/>
</dbReference>
<evidence type="ECO:0000259" key="3">
    <source>
        <dbReference type="SMART" id="SM00829"/>
    </source>
</evidence>
<dbReference type="RefSeq" id="WP_007413481.1">
    <property type="nucleotide sequence ID" value="NZ_ABOX02000004.1"/>
</dbReference>
<gene>
    <name evidence="4" type="ORF">Cflav_PD5236</name>
</gene>